<gene>
    <name evidence="4" type="ORF">DCK97_28185</name>
</gene>
<dbReference type="Gene3D" id="3.40.50.12780">
    <property type="entry name" value="N-terminal domain of ligase-like"/>
    <property type="match status" value="1"/>
</dbReference>
<dbReference type="GO" id="GO:0070566">
    <property type="term" value="F:adenylyltransferase activity"/>
    <property type="evidence" value="ECO:0007669"/>
    <property type="project" value="TreeGrafter"/>
</dbReference>
<organism evidence="4 5">
    <name type="scientific">Tistrella mobilis</name>
    <dbReference type="NCBI Taxonomy" id="171437"/>
    <lineage>
        <taxon>Bacteria</taxon>
        <taxon>Pseudomonadati</taxon>
        <taxon>Pseudomonadota</taxon>
        <taxon>Alphaproteobacteria</taxon>
        <taxon>Geminicoccales</taxon>
        <taxon>Geminicoccaceae</taxon>
        <taxon>Tistrella</taxon>
    </lineage>
</organism>
<evidence type="ECO:0000313" key="5">
    <source>
        <dbReference type="Proteomes" id="UP000257706"/>
    </source>
</evidence>
<feature type="transmembrane region" description="Helical" evidence="2">
    <location>
        <begin position="82"/>
        <end position="101"/>
    </location>
</feature>
<comment type="caution">
    <text evidence="4">The sequence shown here is derived from an EMBL/GenBank/DDBJ whole genome shotgun (WGS) entry which is preliminary data.</text>
</comment>
<dbReference type="InterPro" id="IPR000873">
    <property type="entry name" value="AMP-dep_synth/lig_dom"/>
</dbReference>
<dbReference type="GO" id="GO:0005886">
    <property type="term" value="C:plasma membrane"/>
    <property type="evidence" value="ECO:0007669"/>
    <property type="project" value="TreeGrafter"/>
</dbReference>
<proteinExistence type="inferred from homology"/>
<dbReference type="EMBL" id="DMAI01000469">
    <property type="protein sequence ID" value="HAE51296.1"/>
    <property type="molecule type" value="Genomic_DNA"/>
</dbReference>
<dbReference type="PANTHER" id="PTHR22754">
    <property type="entry name" value="DISCO-INTERACTING PROTEIN 2 DIP2 -RELATED"/>
    <property type="match status" value="1"/>
</dbReference>
<name>A0A3B9IU18_9PROT</name>
<evidence type="ECO:0000259" key="3">
    <source>
        <dbReference type="Pfam" id="PF00501"/>
    </source>
</evidence>
<keyword evidence="2" id="KW-0472">Membrane</keyword>
<accession>A0A3B9IU18</accession>
<keyword evidence="2" id="KW-1133">Transmembrane helix</keyword>
<dbReference type="Pfam" id="PF00501">
    <property type="entry name" value="AMP-binding"/>
    <property type="match status" value="1"/>
</dbReference>
<dbReference type="InterPro" id="IPR042099">
    <property type="entry name" value="ANL_N_sf"/>
</dbReference>
<dbReference type="GO" id="GO:0006633">
    <property type="term" value="P:fatty acid biosynthetic process"/>
    <property type="evidence" value="ECO:0007669"/>
    <property type="project" value="TreeGrafter"/>
</dbReference>
<dbReference type="AlphaFoldDB" id="A0A3B9IU18"/>
<feature type="domain" description="AMP-dependent synthetase/ligase" evidence="3">
    <location>
        <begin position="68"/>
        <end position="410"/>
    </location>
</feature>
<reference evidence="4 5" key="1">
    <citation type="journal article" date="2018" name="Nat. Biotechnol.">
        <title>A standardized bacterial taxonomy based on genome phylogeny substantially revises the tree of life.</title>
        <authorList>
            <person name="Parks D.H."/>
            <person name="Chuvochina M."/>
            <person name="Waite D.W."/>
            <person name="Rinke C."/>
            <person name="Skarshewski A."/>
            <person name="Chaumeil P.A."/>
            <person name="Hugenholtz P."/>
        </authorList>
    </citation>
    <scope>NUCLEOTIDE SEQUENCE [LARGE SCALE GENOMIC DNA]</scope>
    <source>
        <strain evidence="4">UBA8739</strain>
    </source>
</reference>
<evidence type="ECO:0000256" key="2">
    <source>
        <dbReference type="SAM" id="Phobius"/>
    </source>
</evidence>
<dbReference type="SUPFAM" id="SSF56801">
    <property type="entry name" value="Acetyl-CoA synthetase-like"/>
    <property type="match status" value="1"/>
</dbReference>
<protein>
    <recommendedName>
        <fullName evidence="3">AMP-dependent synthetase/ligase domain-containing protein</fullName>
    </recommendedName>
</protein>
<evidence type="ECO:0000313" key="4">
    <source>
        <dbReference type="EMBL" id="HAE51296.1"/>
    </source>
</evidence>
<comment type="similarity">
    <text evidence="1">Belongs to the ATP-dependent AMP-binding enzyme family.</text>
</comment>
<dbReference type="Gene3D" id="3.30.300.30">
    <property type="match status" value="1"/>
</dbReference>
<evidence type="ECO:0000256" key="1">
    <source>
        <dbReference type="ARBA" id="ARBA00006432"/>
    </source>
</evidence>
<dbReference type="PANTHER" id="PTHR22754:SF32">
    <property type="entry name" value="DISCO-INTERACTING PROTEIN 2"/>
    <property type="match status" value="1"/>
</dbReference>
<dbReference type="Proteomes" id="UP000257706">
    <property type="component" value="Unassembled WGS sequence"/>
</dbReference>
<sequence length="575" mass="60665">MACPPVETAPHHGDILADRIEKALAGRADLPSIAFTGTGGTITGRTGDELRAAIWMQVDRLQSWMRGGTRVLVLAFPAGETFVTLFLGCLMAGITAVPVALPRRGSRSGQFRHIVTDCGAAAVLCAPESRATITAALRGADAGGTDPGGGAPQIPVVAWPPDGAALPSLPDIDRADAEKMRPAIIQYTSGSTRWPKGVRIMPWNVVENCALVMRAWGMNETAHFVNWLPHYHDMGLMGGILYPLLCGGQSVQMSPFEVIRRPAAWLETISAAGATFSGGPAFMFADCLIRIRDDEIAGLDLSRWRRAFCGAEPVPAGLLDRFHARFAATGLRRDAVFACYGLAEATLFAAGVPQESAGAAISDQPVTPCHLTDETRAHLRIVDPAGTGVLAEGETGEICLSGPWIADGYLGGTDETAASFQAPAPGAPDPVWLRTGDLGHVTGNTLHVVGRLKDVLICNGRKISAAELEWLAAGIDPALNPLAAAAFAPDMTSSGLAVLAIEPRLGCRLAPDTAALARRIARAVAGEWGIRLTDVVFVPRGRLPRTSSGKIRRAAVARAWRETRSSIQGEVVEVA</sequence>
<dbReference type="InterPro" id="IPR045851">
    <property type="entry name" value="AMP-bd_C_sf"/>
</dbReference>
<keyword evidence="2" id="KW-0812">Transmembrane</keyword>